<evidence type="ECO:0000313" key="8">
    <source>
        <dbReference type="Ensembl" id="ENSNMLP00000021009.1"/>
    </source>
</evidence>
<proteinExistence type="predicted"/>
<dbReference type="SMART" id="SM00692">
    <property type="entry name" value="DM3"/>
    <property type="match status" value="1"/>
</dbReference>
<keyword evidence="3" id="KW-0862">Zinc</keyword>
<dbReference type="PANTHER" id="PTHR47696:SF2">
    <property type="entry name" value="PROVISIONAL ORTHOLOG OF THAP DOMAIN CONTAINING 1"/>
    <property type="match status" value="1"/>
</dbReference>
<dbReference type="InterPro" id="IPR048366">
    <property type="entry name" value="TNP-like_GBD"/>
</dbReference>
<evidence type="ECO:0000313" key="9">
    <source>
        <dbReference type="Proteomes" id="UP000694523"/>
    </source>
</evidence>
<evidence type="ECO:0000256" key="4">
    <source>
        <dbReference type="ARBA" id="ARBA00023125"/>
    </source>
</evidence>
<evidence type="ECO:0000256" key="2">
    <source>
        <dbReference type="ARBA" id="ARBA00022771"/>
    </source>
</evidence>
<reference evidence="8" key="2">
    <citation type="submission" date="2025-09" db="UniProtKB">
        <authorList>
            <consortium name="Ensembl"/>
        </authorList>
    </citation>
    <scope>IDENTIFICATION</scope>
</reference>
<dbReference type="GO" id="GO:0003677">
    <property type="term" value="F:DNA binding"/>
    <property type="evidence" value="ECO:0007669"/>
    <property type="project" value="UniProtKB-UniRule"/>
</dbReference>
<keyword evidence="1" id="KW-0479">Metal-binding</keyword>
<evidence type="ECO:0000259" key="7">
    <source>
        <dbReference type="PROSITE" id="PS50950"/>
    </source>
</evidence>
<feature type="domain" description="THAP-type" evidence="7">
    <location>
        <begin position="1"/>
        <end position="88"/>
    </location>
</feature>
<evidence type="ECO:0000256" key="3">
    <source>
        <dbReference type="ARBA" id="ARBA00022833"/>
    </source>
</evidence>
<reference evidence="8" key="1">
    <citation type="submission" date="2025-08" db="UniProtKB">
        <authorList>
            <consortium name="Ensembl"/>
        </authorList>
    </citation>
    <scope>IDENTIFICATION</scope>
</reference>
<dbReference type="GO" id="GO:0008270">
    <property type="term" value="F:zinc ion binding"/>
    <property type="evidence" value="ECO:0007669"/>
    <property type="project" value="UniProtKB-KW"/>
</dbReference>
<keyword evidence="2 5" id="KW-0863">Zinc-finger</keyword>
<dbReference type="Pfam" id="PF21788">
    <property type="entry name" value="TNP-like_GBD"/>
    <property type="match status" value="1"/>
</dbReference>
<evidence type="ECO:0000256" key="6">
    <source>
        <dbReference type="SAM" id="MobiDB-lite"/>
    </source>
</evidence>
<evidence type="ECO:0000256" key="5">
    <source>
        <dbReference type="PROSITE-ProRule" id="PRU00309"/>
    </source>
</evidence>
<sequence>MPSCSAINCAKRSVRTINKSNTINFCVIRFSFPLGDKTRLAQWVHKVKRKDWVPNMNSRLCASHFAEECFVITGGKKHLTPTAVPTIFDFSLKGKCMTAQEKPGNDASTTPIAPPPPDIQPTTSKEHNYTVSRSPKSIKRQMETQLISVEERLDHCRKKLKTEQLKTWRLKKQVNCLVELLRNTLADGGTLQTPTGKIQWKYLVELNKLQEKEGLR</sequence>
<dbReference type="PANTHER" id="PTHR47696">
    <property type="entry name" value="THAP DOMAIN-CONTAINING PROTEIN 2"/>
    <property type="match status" value="1"/>
</dbReference>
<name>A0A8C6TJE4_9GOBI</name>
<keyword evidence="4 5" id="KW-0238">DNA-binding</keyword>
<dbReference type="Ensembl" id="ENSNMLT00000023555.1">
    <property type="protein sequence ID" value="ENSNMLP00000021009.1"/>
    <property type="gene ID" value="ENSNMLG00000013668.1"/>
</dbReference>
<dbReference type="Pfam" id="PF05485">
    <property type="entry name" value="THAP"/>
    <property type="match status" value="1"/>
</dbReference>
<dbReference type="Proteomes" id="UP000694523">
    <property type="component" value="Unplaced"/>
</dbReference>
<dbReference type="AlphaFoldDB" id="A0A8C6TJE4"/>
<protein>
    <recommendedName>
        <fullName evidence="7">THAP-type domain-containing protein</fullName>
    </recommendedName>
</protein>
<accession>A0A8C6TJE4</accession>
<evidence type="ECO:0000256" key="1">
    <source>
        <dbReference type="ARBA" id="ARBA00022723"/>
    </source>
</evidence>
<organism evidence="8 9">
    <name type="scientific">Neogobius melanostomus</name>
    <name type="common">round goby</name>
    <dbReference type="NCBI Taxonomy" id="47308"/>
    <lineage>
        <taxon>Eukaryota</taxon>
        <taxon>Metazoa</taxon>
        <taxon>Chordata</taxon>
        <taxon>Craniata</taxon>
        <taxon>Vertebrata</taxon>
        <taxon>Euteleostomi</taxon>
        <taxon>Actinopterygii</taxon>
        <taxon>Neopterygii</taxon>
        <taxon>Teleostei</taxon>
        <taxon>Neoteleostei</taxon>
        <taxon>Acanthomorphata</taxon>
        <taxon>Gobiaria</taxon>
        <taxon>Gobiiformes</taxon>
        <taxon>Gobioidei</taxon>
        <taxon>Gobiidae</taxon>
        <taxon>Benthophilinae</taxon>
        <taxon>Neogobiini</taxon>
        <taxon>Neogobius</taxon>
    </lineage>
</organism>
<dbReference type="SMART" id="SM00980">
    <property type="entry name" value="THAP"/>
    <property type="match status" value="1"/>
</dbReference>
<dbReference type="SUPFAM" id="SSF57716">
    <property type="entry name" value="Glucocorticoid receptor-like (DNA-binding domain)"/>
    <property type="match status" value="1"/>
</dbReference>
<feature type="region of interest" description="Disordered" evidence="6">
    <location>
        <begin position="99"/>
        <end position="136"/>
    </location>
</feature>
<dbReference type="PROSITE" id="PS50950">
    <property type="entry name" value="ZF_THAP"/>
    <property type="match status" value="1"/>
</dbReference>
<dbReference type="InterPro" id="IPR026521">
    <property type="entry name" value="THAP2"/>
</dbReference>
<dbReference type="InterPro" id="IPR006612">
    <property type="entry name" value="THAP_Znf"/>
</dbReference>
<keyword evidence="9" id="KW-1185">Reference proteome</keyword>